<evidence type="ECO:0000313" key="3">
    <source>
        <dbReference type="WBParaSite" id="Csp11.Scaffold8.g26.t1"/>
    </source>
</evidence>
<sequence>MSEFSDDNDYTNGEFHPRYNLFWYTSILITGTLFCLIVGKLSFFAYQRLKERLVLESLKSISRTVKEADDEDQIKRRMAFSEMFRLRRRRKRKNTQTLILTKRILFKL</sequence>
<name>A0A1I7V4Y6_9PELO</name>
<evidence type="ECO:0000313" key="2">
    <source>
        <dbReference type="Proteomes" id="UP000095282"/>
    </source>
</evidence>
<evidence type="ECO:0000256" key="1">
    <source>
        <dbReference type="SAM" id="Phobius"/>
    </source>
</evidence>
<organism evidence="2 3">
    <name type="scientific">Caenorhabditis tropicalis</name>
    <dbReference type="NCBI Taxonomy" id="1561998"/>
    <lineage>
        <taxon>Eukaryota</taxon>
        <taxon>Metazoa</taxon>
        <taxon>Ecdysozoa</taxon>
        <taxon>Nematoda</taxon>
        <taxon>Chromadorea</taxon>
        <taxon>Rhabditida</taxon>
        <taxon>Rhabditina</taxon>
        <taxon>Rhabditomorpha</taxon>
        <taxon>Rhabditoidea</taxon>
        <taxon>Rhabditidae</taxon>
        <taxon>Peloderinae</taxon>
        <taxon>Caenorhabditis</taxon>
    </lineage>
</organism>
<dbReference type="Proteomes" id="UP000095282">
    <property type="component" value="Unplaced"/>
</dbReference>
<accession>A0A1I7V4Y6</accession>
<keyword evidence="2" id="KW-1185">Reference proteome</keyword>
<keyword evidence="1" id="KW-0472">Membrane</keyword>
<dbReference type="eggNOG" id="ENOG502TIPQ">
    <property type="taxonomic scope" value="Eukaryota"/>
</dbReference>
<protein>
    <submittedName>
        <fullName evidence="3">Col_cuticle_N domain-containing protein</fullName>
    </submittedName>
</protein>
<keyword evidence="1" id="KW-1133">Transmembrane helix</keyword>
<dbReference type="WBParaSite" id="Csp11.Scaffold8.g26.t1">
    <property type="protein sequence ID" value="Csp11.Scaffold8.g26.t1"/>
    <property type="gene ID" value="Csp11.Scaffold8.g26"/>
</dbReference>
<keyword evidence="1" id="KW-0812">Transmembrane</keyword>
<proteinExistence type="predicted"/>
<reference evidence="3" key="1">
    <citation type="submission" date="2016-11" db="UniProtKB">
        <authorList>
            <consortium name="WormBaseParasite"/>
        </authorList>
    </citation>
    <scope>IDENTIFICATION</scope>
</reference>
<feature type="transmembrane region" description="Helical" evidence="1">
    <location>
        <begin position="21"/>
        <end position="43"/>
    </location>
</feature>
<dbReference type="AlphaFoldDB" id="A0A1I7V4Y6"/>